<accession>A0A504YL69</accession>
<dbReference type="Pfam" id="PF25510">
    <property type="entry name" value="Ubiquitin_DCDC1"/>
    <property type="match status" value="1"/>
</dbReference>
<proteinExistence type="predicted"/>
<dbReference type="GO" id="GO:0030496">
    <property type="term" value="C:midbody"/>
    <property type="evidence" value="ECO:0007669"/>
    <property type="project" value="TreeGrafter"/>
</dbReference>
<protein>
    <recommendedName>
        <fullName evidence="2">Doublecortin domain-containing protein</fullName>
    </recommendedName>
</protein>
<evidence type="ECO:0000259" key="2">
    <source>
        <dbReference type="PROSITE" id="PS50309"/>
    </source>
</evidence>
<dbReference type="GO" id="GO:0008017">
    <property type="term" value="F:microtubule binding"/>
    <property type="evidence" value="ECO:0007669"/>
    <property type="project" value="InterPro"/>
</dbReference>
<feature type="region of interest" description="Disordered" evidence="1">
    <location>
        <begin position="1479"/>
        <end position="1499"/>
    </location>
</feature>
<organism evidence="3 4">
    <name type="scientific">Fasciola gigantica</name>
    <name type="common">Giant liver fluke</name>
    <dbReference type="NCBI Taxonomy" id="46835"/>
    <lineage>
        <taxon>Eukaryota</taxon>
        <taxon>Metazoa</taxon>
        <taxon>Spiralia</taxon>
        <taxon>Lophotrochozoa</taxon>
        <taxon>Platyhelminthes</taxon>
        <taxon>Trematoda</taxon>
        <taxon>Digenea</taxon>
        <taxon>Plagiorchiida</taxon>
        <taxon>Echinostomata</taxon>
        <taxon>Echinostomatoidea</taxon>
        <taxon>Fasciolidae</taxon>
        <taxon>Fasciola</taxon>
    </lineage>
</organism>
<comment type="caution">
    <text evidence="3">The sequence shown here is derived from an EMBL/GenBank/DDBJ whole genome shotgun (WGS) entry which is preliminary data.</text>
</comment>
<dbReference type="InterPro" id="IPR057424">
    <property type="entry name" value="Ubiquitin_DCDC1"/>
</dbReference>
<dbReference type="InterPro" id="IPR056415">
    <property type="entry name" value="DCX2_DCDC1"/>
</dbReference>
<evidence type="ECO:0000313" key="3">
    <source>
        <dbReference type="EMBL" id="TPP61974.1"/>
    </source>
</evidence>
<dbReference type="GO" id="GO:0035556">
    <property type="term" value="P:intracellular signal transduction"/>
    <property type="evidence" value="ECO:0007669"/>
    <property type="project" value="InterPro"/>
</dbReference>
<dbReference type="PROSITE" id="PS50309">
    <property type="entry name" value="DC"/>
    <property type="match status" value="1"/>
</dbReference>
<dbReference type="PANTHER" id="PTHR46302:SF3">
    <property type="entry name" value="DOUBLECORTIN DOMAIN-CONTAINING PROTEIN 1"/>
    <property type="match status" value="1"/>
</dbReference>
<evidence type="ECO:0000313" key="4">
    <source>
        <dbReference type="Proteomes" id="UP000316759"/>
    </source>
</evidence>
<gene>
    <name evidence="3" type="ORF">FGIG_00045</name>
</gene>
<dbReference type="InterPro" id="IPR003533">
    <property type="entry name" value="Doublecortin_dom"/>
</dbReference>
<dbReference type="SUPFAM" id="SSF89837">
    <property type="entry name" value="Doublecortin (DC)"/>
    <property type="match status" value="3"/>
</dbReference>
<reference evidence="3 4" key="1">
    <citation type="submission" date="2019-04" db="EMBL/GenBank/DDBJ databases">
        <title>Annotation for the trematode Fasciola gigantica.</title>
        <authorList>
            <person name="Choi Y.-J."/>
        </authorList>
    </citation>
    <scope>NUCLEOTIDE SEQUENCE [LARGE SCALE GENOMIC DNA]</scope>
    <source>
        <strain evidence="3">Uganda_cow_1</strain>
    </source>
</reference>
<dbReference type="Proteomes" id="UP000316759">
    <property type="component" value="Unassembled WGS sequence"/>
</dbReference>
<dbReference type="Pfam" id="PF24478">
    <property type="entry name" value="DCX2_DCDC1"/>
    <property type="match status" value="1"/>
</dbReference>
<dbReference type="SMART" id="SM00537">
    <property type="entry name" value="DCX"/>
    <property type="match status" value="1"/>
</dbReference>
<dbReference type="GO" id="GO:1902412">
    <property type="term" value="P:regulation of mitotic cytokinesis"/>
    <property type="evidence" value="ECO:0007669"/>
    <property type="project" value="InterPro"/>
</dbReference>
<dbReference type="InterPro" id="IPR036572">
    <property type="entry name" value="Doublecortin_dom_sf"/>
</dbReference>
<dbReference type="PANTHER" id="PTHR46302">
    <property type="entry name" value="DOUBLECORTIN DOMAIN-CONTAINING PROTEIN 1"/>
    <property type="match status" value="1"/>
</dbReference>
<feature type="non-terminal residue" evidence="3">
    <location>
        <position position="1"/>
    </location>
</feature>
<feature type="domain" description="Doublecortin" evidence="2">
    <location>
        <begin position="1595"/>
        <end position="1646"/>
    </location>
</feature>
<dbReference type="InterPro" id="IPR043188">
    <property type="entry name" value="DCDC1"/>
</dbReference>
<name>A0A504YL69_FASGI</name>
<keyword evidence="4" id="KW-1185">Reference proteome</keyword>
<dbReference type="STRING" id="46835.A0A504YL69"/>
<dbReference type="OrthoDB" id="9999986at2759"/>
<dbReference type="EMBL" id="SUNJ01007477">
    <property type="protein sequence ID" value="TPP61974.1"/>
    <property type="molecule type" value="Genomic_DNA"/>
</dbReference>
<sequence>TLNDRKCLRILTFQNGSDTLAYELVADSSNWESFLQTCTNRFQLGGPVRRVFGWNGEEIKNFSEIPRLDESLLGSNNHVLLSQTYRGPVWVSKGENHRPLGTYQYFTKCLRTLQSQLEPLLRYKKERRFQCSHVTTEACYIIIWTVVPCPTLDMQLYLASELEDTKWCQFKEWIRKLKRKQDTLKEEAERERTEGCHYTMRHISEVKGGNKNLAVSSLMHLKVAMNGEQENPKYFDVHFDLERVSRLTDNKEQQMRMLLDQVSQAVVISSGPNSARVGLIQRLFFENGQQVTNVRQLRDDVVLFASFGENGQHNEHLYPFSDLCLQIALFQVLQNDTGALQLEMASQKVLKSSKWKAICGLPKSTKRQLVYRDQYELTSDDQLQDRFPDAYSSESNIGENEGNSPLDHFSLLQNQVCFRTLTIKNPCFYEVGDENLVLTCLQHATEAKSGRSSPVDEEEKVTMTPNSSEPILLRNGLFVAACKPLDRAHDSCQRWAIKQERWSTFGQWRFSCVDNPEWHRRALTWPIDRDGEPNNSLIWPVEGQLIPFAPPLNPVRGQPGSQTGAPKRLRVLKNGEANQSKAIFVTGPNVTKILIIMLIHREDVMGINYSSKPFFTHPELVYHAKFVVMYLSASYINGVCYFMMHRVKYSNRNVWGRGDHSEWINGESKHDDEKCEDNKSSQAKLHCTGTSVSEFEFNVFLDRCTSALHMISAARRVFDEDGTEHWSLDNLKRDQLVYVTSGEPFANVCRAQQEARLRTFFGSLSPIVDRADWYVSLVDQMKKDWVLTLSPSLSDGAELTLQHPAPGILSAASVNGQSGTTKDKILEDRISCSTAHERACQASDFRWAEFQRQRFDDPTNDEGVQDSLAQETQKESIDTRTKKRRSRKEDLQRFSVSEDGIIYPQANPSMALTVIPGQDNKPQLQLKKRRFGDELQRLKLNNNRAHCVLRVLPFFRIDFHDLLAQREFTRKIIPQEITAANLTGICTHAIIQTAVDQESAVLTFHLILAREDNLGESGSLGLFHGGHLDLSTYEARWSVQYWKNRLTVDLTSLNAMRSRHAAIRGELNERPKTGSVKLLVYANGDARLVAPKLCIGSSIDGLRDLCTVCLELVEPIQLFYAADGTVINDLCDLFSWGERNYSQVIRQASHWQKWFCSNTSESAGEEWPEKACLDMIQQTVRRHSTDGRSSLHTNSDLARAPKVIYFTHPDVKRLVDLGVLHSEEGLTDDIESDGRMEPLNPDQMPQSVEDADLWPHVTLAPRGELFQIGHVDGPGQNRDYELVIKISGIMGLLEIHCCCSFILNQFLPRCILTVKEETPLTLVLSYEIFGHRILTDLFEPNATVLDDQTEIRIRSRLGPLRNYFTRVCPELSVSLHAVVDVSPDEEVIGSSDLKIGPAIANTVISLRSLMIVRDADGSEESSVPEQYSPLRLIAQNLHSPRLRGAGPKGEDTVDDTFDDTENLVPCDLITSVYLGEKGMEETLQRSPSPNRGQKSETKEVDWSSLPIEVWASRGEEFIPLHNWPLSSRFLFFSLDLNTSIPDDSSCSSPQPIRRKMYSPTLPKRSLYQQPLLKRVLVYRNRDQSMNSALVWGDSLQEITHEAGIKLGLNGASGKLYTLDGSPINQLDELRQDQLVCLVRTSEQFQPPKELRNVEISANWIRAKHRFGPDATNLVVQTRAHPMFGVDAFAPTQEDKLSRSDRELILTYEQVLDDELLAVSTTGKRFLQ</sequence>
<evidence type="ECO:0000256" key="1">
    <source>
        <dbReference type="SAM" id="MobiDB-lite"/>
    </source>
</evidence>
<feature type="region of interest" description="Disordered" evidence="1">
    <location>
        <begin position="856"/>
        <end position="892"/>
    </location>
</feature>